<gene>
    <name evidence="2" type="ORF">HZY62_11225</name>
    <name evidence="3" type="ORF">LX92_02161</name>
</gene>
<protein>
    <submittedName>
        <fullName evidence="3">Uncharacterized protein</fullName>
    </submittedName>
</protein>
<proteinExistence type="predicted"/>
<evidence type="ECO:0000313" key="2">
    <source>
        <dbReference type="EMBL" id="MBD1261163.1"/>
    </source>
</evidence>
<reference evidence="3 4" key="1">
    <citation type="submission" date="2018-05" db="EMBL/GenBank/DDBJ databases">
        <title>Genomic Encyclopedia of Archaeal and Bacterial Type Strains, Phase II (KMG-II): from individual species to whole genera.</title>
        <authorList>
            <person name="Goeker M."/>
        </authorList>
    </citation>
    <scope>NUCLEOTIDE SEQUENCE [LARGE SCALE GENOMIC DNA]</scope>
    <source>
        <strain evidence="3 4">DSM 23514</strain>
    </source>
</reference>
<dbReference type="AlphaFoldDB" id="A0A316E0G3"/>
<reference evidence="2 5" key="2">
    <citation type="submission" date="2020-07" db="EMBL/GenBank/DDBJ databases">
        <title>The draft genome sequence of Maribacter polysiphoniae KCTC 22021.</title>
        <authorList>
            <person name="Mu L."/>
        </authorList>
    </citation>
    <scope>NUCLEOTIDE SEQUENCE [LARGE SCALE GENOMIC DNA]</scope>
    <source>
        <strain evidence="2 5">KCTC 22021</strain>
    </source>
</reference>
<evidence type="ECO:0000313" key="5">
    <source>
        <dbReference type="Proteomes" id="UP000651837"/>
    </source>
</evidence>
<organism evidence="3 4">
    <name type="scientific">Maribacter polysiphoniae</name>
    <dbReference type="NCBI Taxonomy" id="429344"/>
    <lineage>
        <taxon>Bacteria</taxon>
        <taxon>Pseudomonadati</taxon>
        <taxon>Bacteroidota</taxon>
        <taxon>Flavobacteriia</taxon>
        <taxon>Flavobacteriales</taxon>
        <taxon>Flavobacteriaceae</taxon>
        <taxon>Maribacter</taxon>
    </lineage>
</organism>
<keyword evidence="1" id="KW-0812">Transmembrane</keyword>
<dbReference type="OrthoDB" id="1098521at2"/>
<evidence type="ECO:0000313" key="4">
    <source>
        <dbReference type="Proteomes" id="UP000245667"/>
    </source>
</evidence>
<dbReference type="RefSeq" id="WP_109650361.1">
    <property type="nucleotide sequence ID" value="NZ_CAJQNU010000032.1"/>
</dbReference>
<dbReference type="EMBL" id="JACWLN010000004">
    <property type="protein sequence ID" value="MBD1261163.1"/>
    <property type="molecule type" value="Genomic_DNA"/>
</dbReference>
<feature type="transmembrane region" description="Helical" evidence="1">
    <location>
        <begin position="70"/>
        <end position="88"/>
    </location>
</feature>
<dbReference type="EMBL" id="QGGQ01000004">
    <property type="protein sequence ID" value="PWK23595.1"/>
    <property type="molecule type" value="Genomic_DNA"/>
</dbReference>
<keyword evidence="1" id="KW-1133">Transmembrane helix</keyword>
<dbReference type="Proteomes" id="UP000245667">
    <property type="component" value="Unassembled WGS sequence"/>
</dbReference>
<accession>A0A316E0G3</accession>
<name>A0A316E0G3_9FLAO</name>
<dbReference type="Proteomes" id="UP000651837">
    <property type="component" value="Unassembled WGS sequence"/>
</dbReference>
<keyword evidence="1" id="KW-0472">Membrane</keyword>
<sequence>MELDRIERLLEKYLEASTTIAEEKELRAYFSQESVASHLKQYAPMFQYFSVAKEERYTKELPLKKRSINYKWLSIAAMAVMLFGIYFGKEYQEKKEAEFAYNETKKALTLLADNFSRGTEKVAYLNEFENTKQKIYNKN</sequence>
<evidence type="ECO:0000256" key="1">
    <source>
        <dbReference type="SAM" id="Phobius"/>
    </source>
</evidence>
<evidence type="ECO:0000313" key="3">
    <source>
        <dbReference type="EMBL" id="PWK23595.1"/>
    </source>
</evidence>
<comment type="caution">
    <text evidence="3">The sequence shown here is derived from an EMBL/GenBank/DDBJ whole genome shotgun (WGS) entry which is preliminary data.</text>
</comment>
<keyword evidence="5" id="KW-1185">Reference proteome</keyword>